<dbReference type="EMBL" id="AZFV01000009">
    <property type="protein sequence ID" value="KRM17502.1"/>
    <property type="molecule type" value="Genomic_DNA"/>
</dbReference>
<dbReference type="STRING" id="1423774.FD31_GL002695"/>
<dbReference type="InterPro" id="IPR022225">
    <property type="entry name" value="Phage_tail_fibre_N"/>
</dbReference>
<comment type="caution">
    <text evidence="2">The sequence shown here is derived from an EMBL/GenBank/DDBJ whole genome shotgun (WGS) entry which is preliminary data.</text>
</comment>
<organism evidence="2 3">
    <name type="scientific">Companilactobacillus nantensis DSM 16982</name>
    <dbReference type="NCBI Taxonomy" id="1423774"/>
    <lineage>
        <taxon>Bacteria</taxon>
        <taxon>Bacillati</taxon>
        <taxon>Bacillota</taxon>
        <taxon>Bacilli</taxon>
        <taxon>Lactobacillales</taxon>
        <taxon>Lactobacillaceae</taxon>
        <taxon>Companilactobacillus</taxon>
    </lineage>
</organism>
<dbReference type="Pfam" id="PF12571">
    <property type="entry name" value="Phage_tail_fib"/>
    <property type="match status" value="1"/>
</dbReference>
<reference evidence="2 3" key="1">
    <citation type="journal article" date="2015" name="Genome Announc.">
        <title>Expanding the biotechnology potential of lactobacilli through comparative genomics of 213 strains and associated genera.</title>
        <authorList>
            <person name="Sun Z."/>
            <person name="Harris H.M."/>
            <person name="McCann A."/>
            <person name="Guo C."/>
            <person name="Argimon S."/>
            <person name="Zhang W."/>
            <person name="Yang X."/>
            <person name="Jeffery I.B."/>
            <person name="Cooney J.C."/>
            <person name="Kagawa T.F."/>
            <person name="Liu W."/>
            <person name="Song Y."/>
            <person name="Salvetti E."/>
            <person name="Wrobel A."/>
            <person name="Rasinkangas P."/>
            <person name="Parkhill J."/>
            <person name="Rea M.C."/>
            <person name="O'Sullivan O."/>
            <person name="Ritari J."/>
            <person name="Douillard F.P."/>
            <person name="Paul Ross R."/>
            <person name="Yang R."/>
            <person name="Briner A.E."/>
            <person name="Felis G.E."/>
            <person name="de Vos W.M."/>
            <person name="Barrangou R."/>
            <person name="Klaenhammer T.R."/>
            <person name="Caufield P.W."/>
            <person name="Cui Y."/>
            <person name="Zhang H."/>
            <person name="O'Toole P.W."/>
        </authorList>
    </citation>
    <scope>NUCLEOTIDE SEQUENCE [LARGE SCALE GENOMIC DNA]</scope>
    <source>
        <strain evidence="2 3">DSM 16982</strain>
    </source>
</reference>
<dbReference type="PATRIC" id="fig|1423774.3.peg.2803"/>
<proteinExistence type="predicted"/>
<feature type="domain" description="Phage tail fibre protein N-terminal" evidence="1">
    <location>
        <begin position="1"/>
        <end position="155"/>
    </location>
</feature>
<evidence type="ECO:0000313" key="2">
    <source>
        <dbReference type="EMBL" id="KRM17502.1"/>
    </source>
</evidence>
<dbReference type="Proteomes" id="UP000051302">
    <property type="component" value="Unassembled WGS sequence"/>
</dbReference>
<name>A0A0R1WHX3_9LACO</name>
<evidence type="ECO:0000259" key="1">
    <source>
        <dbReference type="Pfam" id="PF12571"/>
    </source>
</evidence>
<dbReference type="RefSeq" id="WP_057891761.1">
    <property type="nucleotide sequence ID" value="NZ_AZFV01000009.1"/>
</dbReference>
<accession>A0A0R1WHX3</accession>
<dbReference type="AlphaFoldDB" id="A0A0R1WHX3"/>
<gene>
    <name evidence="2" type="ORF">FD31_GL002695</name>
</gene>
<protein>
    <recommendedName>
        <fullName evidence="1">Phage tail fibre protein N-terminal domain-containing protein</fullName>
    </recommendedName>
</protein>
<keyword evidence="3" id="KW-1185">Reference proteome</keyword>
<sequence length="606" mass="65954">MSKYNETILTAGGLDLATRAANGKTKFTITKATATADDLTTMSETDLQNLIVLPNEVQTGSITNQTENVPTSKSVVGTEILFTNQGIDKGYLVNAVGLYAKEDGKDEEILYALNTAVEPEFMPDFADQVLLQFRITMYVIVGRTENVTVTIDPSGMASKDYVNTKIAEIDVNDKIQDEDIAKKLQNKLVYTDNKSQDKNVMTQVAEALGSAVYGFKTIDKDGNVTSILPDSDSLVTLPGEWNNNTGGSTDPDHPAAGVDIYPGSLANGEITERHCLWQGNSDPTQITNVSFSQDVGAKMDRVGEGLTFLLYIQRTAINKGLKGDAVKLPFNYDPNNLAKEGYYTTTAPVPSYIRAKSFEVDKEQVVTYNGIGENLTTIKNHQSPGVGFTFKADKTMDIRPIQGFDNDGAADGITGYTYDVVVEVIADYSIQTAVQQLPASINFFTGSASGDIALSGVSDFFENSMDGIEITMEDYMYIRSSPSGTLQERTLATNIVESPIIRIPKDKLIQGINNNMSFKLKVIASETGKLQPPISTDNNKLGASGVNWQVNGSTSYYFLGFDISKLIINKASISINVVPNLKYSVGSLWQGSTWSWNAVKVSPYKN</sequence>
<evidence type="ECO:0000313" key="3">
    <source>
        <dbReference type="Proteomes" id="UP000051302"/>
    </source>
</evidence>